<feature type="region of interest" description="Disordered" evidence="7">
    <location>
        <begin position="1"/>
        <end position="70"/>
    </location>
</feature>
<feature type="compositionally biased region" description="Polar residues" evidence="7">
    <location>
        <begin position="8"/>
        <end position="31"/>
    </location>
</feature>
<dbReference type="EMBL" id="QPKB01000003">
    <property type="protein sequence ID" value="RWR78891.1"/>
    <property type="molecule type" value="Genomic_DNA"/>
</dbReference>
<comment type="subcellular location">
    <subcellularLocation>
        <location evidence="1">Nucleus</location>
    </subcellularLocation>
</comment>
<evidence type="ECO:0000256" key="6">
    <source>
        <dbReference type="ARBA" id="ARBA00024343"/>
    </source>
</evidence>
<evidence type="ECO:0000256" key="3">
    <source>
        <dbReference type="ARBA" id="ARBA00023125"/>
    </source>
</evidence>
<dbReference type="PROSITE" id="PS51032">
    <property type="entry name" value="AP2_ERF"/>
    <property type="match status" value="1"/>
</dbReference>
<dbReference type="Pfam" id="PF00847">
    <property type="entry name" value="AP2"/>
    <property type="match status" value="1"/>
</dbReference>
<evidence type="ECO:0000256" key="5">
    <source>
        <dbReference type="ARBA" id="ARBA00023242"/>
    </source>
</evidence>
<feature type="domain" description="AP2/ERF" evidence="8">
    <location>
        <begin position="63"/>
        <end position="120"/>
    </location>
</feature>
<dbReference type="Proteomes" id="UP000283530">
    <property type="component" value="Unassembled WGS sequence"/>
</dbReference>
<proteinExistence type="inferred from homology"/>
<dbReference type="PRINTS" id="PR00367">
    <property type="entry name" value="ETHRSPELEMNT"/>
</dbReference>
<dbReference type="InterPro" id="IPR001471">
    <property type="entry name" value="AP2/ERF_dom"/>
</dbReference>
<dbReference type="OrthoDB" id="1938645at2759"/>
<dbReference type="GO" id="GO:0003700">
    <property type="term" value="F:DNA-binding transcription factor activity"/>
    <property type="evidence" value="ECO:0007669"/>
    <property type="project" value="InterPro"/>
</dbReference>
<comment type="similarity">
    <text evidence="6">Belongs to the AP2/ERF transcription factor family. ERF subfamily.</text>
</comment>
<dbReference type="PANTHER" id="PTHR31241:SF24">
    <property type="entry name" value="ETHYLENE-RESPONSIVE TRANSCRIPTION FACTOR ABI4"/>
    <property type="match status" value="1"/>
</dbReference>
<dbReference type="Gene3D" id="3.30.730.10">
    <property type="entry name" value="AP2/ERF domain"/>
    <property type="match status" value="1"/>
</dbReference>
<dbReference type="AlphaFoldDB" id="A0A3S3NG00"/>
<keyword evidence="5" id="KW-0539">Nucleus</keyword>
<dbReference type="GO" id="GO:0006950">
    <property type="term" value="P:response to stress"/>
    <property type="evidence" value="ECO:0007669"/>
    <property type="project" value="TreeGrafter"/>
</dbReference>
<protein>
    <submittedName>
        <fullName evidence="9">Ethylene-responsive transcription factor ABI4-like protein</fullName>
    </submittedName>
</protein>
<sequence>MDGAAVTSPISEPSEDQNPSENTLLLFSTPISNTKHSPSPSTSTKTTNRKCKGKGGPDNSKFRYRESGQRSWGKWVAEIREPRKRTRKWLGTFSTAEDAARAYDRAAVMLYGSRAQLTSSRQLPSALSRLPRQRPLSGLCSPGPPASASHTHLLLPLHHLLHLIHSC</sequence>
<feature type="compositionally biased region" description="Low complexity" evidence="7">
    <location>
        <begin position="32"/>
        <end position="46"/>
    </location>
</feature>
<dbReference type="GO" id="GO:0005634">
    <property type="term" value="C:nucleus"/>
    <property type="evidence" value="ECO:0007669"/>
    <property type="project" value="UniProtKB-SubCell"/>
</dbReference>
<evidence type="ECO:0000256" key="1">
    <source>
        <dbReference type="ARBA" id="ARBA00004123"/>
    </source>
</evidence>
<dbReference type="STRING" id="337451.A0A3S3NG00"/>
<dbReference type="SMART" id="SM00380">
    <property type="entry name" value="AP2"/>
    <property type="match status" value="1"/>
</dbReference>
<gene>
    <name evidence="9" type="ORF">CKAN_00744400</name>
</gene>
<dbReference type="GO" id="GO:0045893">
    <property type="term" value="P:positive regulation of DNA-templated transcription"/>
    <property type="evidence" value="ECO:0007669"/>
    <property type="project" value="TreeGrafter"/>
</dbReference>
<dbReference type="CDD" id="cd00018">
    <property type="entry name" value="AP2"/>
    <property type="match status" value="1"/>
</dbReference>
<dbReference type="InterPro" id="IPR016177">
    <property type="entry name" value="DNA-bd_dom_sf"/>
</dbReference>
<dbReference type="PANTHER" id="PTHR31241">
    <property type="entry name" value="DEHYDRATION-RESPONSIVE ELEMENT-BINDING PROTEIN 2C"/>
    <property type="match status" value="1"/>
</dbReference>
<evidence type="ECO:0000259" key="8">
    <source>
        <dbReference type="PROSITE" id="PS51032"/>
    </source>
</evidence>
<name>A0A3S3NG00_9MAGN</name>
<keyword evidence="10" id="KW-1185">Reference proteome</keyword>
<keyword evidence="3" id="KW-0238">DNA-binding</keyword>
<evidence type="ECO:0000256" key="2">
    <source>
        <dbReference type="ARBA" id="ARBA00023015"/>
    </source>
</evidence>
<dbReference type="SUPFAM" id="SSF54171">
    <property type="entry name" value="DNA-binding domain"/>
    <property type="match status" value="1"/>
</dbReference>
<evidence type="ECO:0000313" key="9">
    <source>
        <dbReference type="EMBL" id="RWR78891.1"/>
    </source>
</evidence>
<evidence type="ECO:0000313" key="10">
    <source>
        <dbReference type="Proteomes" id="UP000283530"/>
    </source>
</evidence>
<reference evidence="9 10" key="1">
    <citation type="journal article" date="2019" name="Nat. Plants">
        <title>Stout camphor tree genome fills gaps in understanding of flowering plant genome evolution.</title>
        <authorList>
            <person name="Chaw S.M."/>
            <person name="Liu Y.C."/>
            <person name="Wu Y.W."/>
            <person name="Wang H.Y."/>
            <person name="Lin C.I."/>
            <person name="Wu C.S."/>
            <person name="Ke H.M."/>
            <person name="Chang L.Y."/>
            <person name="Hsu C.Y."/>
            <person name="Yang H.T."/>
            <person name="Sudianto E."/>
            <person name="Hsu M.H."/>
            <person name="Wu K.P."/>
            <person name="Wang L.N."/>
            <person name="Leebens-Mack J.H."/>
            <person name="Tsai I.J."/>
        </authorList>
    </citation>
    <scope>NUCLEOTIDE SEQUENCE [LARGE SCALE GENOMIC DNA]</scope>
    <source>
        <strain evidence="10">cv. Chaw 1501</strain>
        <tissue evidence="9">Young leaves</tissue>
    </source>
</reference>
<evidence type="ECO:0000256" key="4">
    <source>
        <dbReference type="ARBA" id="ARBA00023163"/>
    </source>
</evidence>
<dbReference type="InterPro" id="IPR036955">
    <property type="entry name" value="AP2/ERF_dom_sf"/>
</dbReference>
<dbReference type="GO" id="GO:0000976">
    <property type="term" value="F:transcription cis-regulatory region binding"/>
    <property type="evidence" value="ECO:0007669"/>
    <property type="project" value="TreeGrafter"/>
</dbReference>
<keyword evidence="2" id="KW-0805">Transcription regulation</keyword>
<keyword evidence="4" id="KW-0804">Transcription</keyword>
<accession>A0A3S3NG00</accession>
<organism evidence="9 10">
    <name type="scientific">Cinnamomum micranthum f. kanehirae</name>
    <dbReference type="NCBI Taxonomy" id="337451"/>
    <lineage>
        <taxon>Eukaryota</taxon>
        <taxon>Viridiplantae</taxon>
        <taxon>Streptophyta</taxon>
        <taxon>Embryophyta</taxon>
        <taxon>Tracheophyta</taxon>
        <taxon>Spermatophyta</taxon>
        <taxon>Magnoliopsida</taxon>
        <taxon>Magnoliidae</taxon>
        <taxon>Laurales</taxon>
        <taxon>Lauraceae</taxon>
        <taxon>Cinnamomum</taxon>
    </lineage>
</organism>
<evidence type="ECO:0000256" key="7">
    <source>
        <dbReference type="SAM" id="MobiDB-lite"/>
    </source>
</evidence>
<comment type="caution">
    <text evidence="9">The sequence shown here is derived from an EMBL/GenBank/DDBJ whole genome shotgun (WGS) entry which is preliminary data.</text>
</comment>